<accession>T0R6P3</accession>
<dbReference type="RefSeq" id="XP_008604014.1">
    <property type="nucleotide sequence ID" value="XM_008605792.1"/>
</dbReference>
<proteinExistence type="predicted"/>
<dbReference type="VEuPathDB" id="FungiDB:SDRG_00320"/>
<dbReference type="InterPro" id="IPR029058">
    <property type="entry name" value="AB_hydrolase_fold"/>
</dbReference>
<keyword evidence="1" id="KW-0732">Signal</keyword>
<dbReference type="OrthoDB" id="425534at2759"/>
<dbReference type="SUPFAM" id="SSF53474">
    <property type="entry name" value="alpha/beta-Hydrolases"/>
    <property type="match status" value="1"/>
</dbReference>
<evidence type="ECO:0000313" key="2">
    <source>
        <dbReference type="EMBL" id="EQC42591.1"/>
    </source>
</evidence>
<dbReference type="EMBL" id="JH767132">
    <property type="protein sequence ID" value="EQC42591.1"/>
    <property type="molecule type" value="Genomic_DNA"/>
</dbReference>
<feature type="chain" id="PRO_5004570490" evidence="1">
    <location>
        <begin position="19"/>
        <end position="270"/>
    </location>
</feature>
<dbReference type="AlphaFoldDB" id="T0R6P3"/>
<dbReference type="STRING" id="1156394.T0R6P3"/>
<dbReference type="InParanoid" id="T0R6P3"/>
<dbReference type="GeneID" id="19941047"/>
<evidence type="ECO:0000256" key="1">
    <source>
        <dbReference type="SAM" id="SignalP"/>
    </source>
</evidence>
<gene>
    <name evidence="2" type="ORF">SDRG_00320</name>
</gene>
<organism evidence="2 3">
    <name type="scientific">Saprolegnia diclina (strain VS20)</name>
    <dbReference type="NCBI Taxonomy" id="1156394"/>
    <lineage>
        <taxon>Eukaryota</taxon>
        <taxon>Sar</taxon>
        <taxon>Stramenopiles</taxon>
        <taxon>Oomycota</taxon>
        <taxon>Saprolegniomycetes</taxon>
        <taxon>Saprolegniales</taxon>
        <taxon>Saprolegniaceae</taxon>
        <taxon>Saprolegnia</taxon>
    </lineage>
</organism>
<keyword evidence="3" id="KW-1185">Reference proteome</keyword>
<protein>
    <submittedName>
        <fullName evidence="2">Uncharacterized protein</fullName>
    </submittedName>
</protein>
<name>T0R6P3_SAPDV</name>
<feature type="signal peptide" evidence="1">
    <location>
        <begin position="1"/>
        <end position="18"/>
    </location>
</feature>
<evidence type="ECO:0000313" key="3">
    <source>
        <dbReference type="Proteomes" id="UP000030762"/>
    </source>
</evidence>
<reference evidence="2 3" key="1">
    <citation type="submission" date="2012-04" db="EMBL/GenBank/DDBJ databases">
        <title>The Genome Sequence of Saprolegnia declina VS20.</title>
        <authorList>
            <consortium name="The Broad Institute Genome Sequencing Platform"/>
            <person name="Russ C."/>
            <person name="Nusbaum C."/>
            <person name="Tyler B."/>
            <person name="van West P."/>
            <person name="Dieguez-Uribeondo J."/>
            <person name="de Bruijn I."/>
            <person name="Tripathy S."/>
            <person name="Jiang R."/>
            <person name="Young S.K."/>
            <person name="Zeng Q."/>
            <person name="Gargeya S."/>
            <person name="Fitzgerald M."/>
            <person name="Haas B."/>
            <person name="Abouelleil A."/>
            <person name="Alvarado L."/>
            <person name="Arachchi H.M."/>
            <person name="Berlin A."/>
            <person name="Chapman S.B."/>
            <person name="Goldberg J."/>
            <person name="Griggs A."/>
            <person name="Gujja S."/>
            <person name="Hansen M."/>
            <person name="Howarth C."/>
            <person name="Imamovic A."/>
            <person name="Larimer J."/>
            <person name="McCowen C."/>
            <person name="Montmayeur A."/>
            <person name="Murphy C."/>
            <person name="Neiman D."/>
            <person name="Pearson M."/>
            <person name="Priest M."/>
            <person name="Roberts A."/>
            <person name="Saif S."/>
            <person name="Shea T."/>
            <person name="Sisk P."/>
            <person name="Sykes S."/>
            <person name="Wortman J."/>
            <person name="Nusbaum C."/>
            <person name="Birren B."/>
        </authorList>
    </citation>
    <scope>NUCLEOTIDE SEQUENCE [LARGE SCALE GENOMIC DNA]</scope>
    <source>
        <strain evidence="2 3">VS20</strain>
    </source>
</reference>
<sequence length="270" mass="29961">MHAWALTPVLALAASMLATPTNEWYNCPWFSTVGNETMPEFTYQNTSAQSMYLDVPLCYDNVCSTKDKTLSVFVKRYPAAEPSTPPKSVKYLQGGPGYASNSRTSTTAGFMSLYTMDHRGTRRSTRLEALCPNQTYTTNTAWFTGCIGRIKDTYGPDAPKGFSQLAKDDVYVYGASYGTYLGYILDGVMSESPVSYFPHRDRNAADVETTCYCICDRDPACSYKLNRNVKQFTLNVFKKLDANDTVCAQTIFAAQGTPSTFLGAVFTKYI</sequence>
<dbReference type="Proteomes" id="UP000030762">
    <property type="component" value="Unassembled WGS sequence"/>
</dbReference>